<dbReference type="OrthoDB" id="7056421at2"/>
<dbReference type="SUPFAM" id="SSF51182">
    <property type="entry name" value="RmlC-like cupins"/>
    <property type="match status" value="1"/>
</dbReference>
<proteinExistence type="predicted"/>
<dbReference type="Proteomes" id="UP000075320">
    <property type="component" value="Unassembled WGS sequence"/>
</dbReference>
<dbReference type="InterPro" id="IPR011051">
    <property type="entry name" value="RmlC_Cupin_sf"/>
</dbReference>
<dbReference type="AlphaFoldDB" id="A0A150WQ80"/>
<evidence type="ECO:0000313" key="1">
    <source>
        <dbReference type="EMBL" id="KYG66484.1"/>
    </source>
</evidence>
<reference evidence="1 2" key="1">
    <citation type="submission" date="2016-03" db="EMBL/GenBank/DDBJ databases">
        <authorList>
            <person name="Ploux O."/>
        </authorList>
    </citation>
    <scope>NUCLEOTIDE SEQUENCE [LARGE SCALE GENOMIC DNA]</scope>
    <source>
        <strain evidence="1 2">R0</strain>
    </source>
</reference>
<organism evidence="1 2">
    <name type="scientific">Bdellovibrio bacteriovorus</name>
    <dbReference type="NCBI Taxonomy" id="959"/>
    <lineage>
        <taxon>Bacteria</taxon>
        <taxon>Pseudomonadati</taxon>
        <taxon>Bdellovibrionota</taxon>
        <taxon>Bdellovibrionia</taxon>
        <taxon>Bdellovibrionales</taxon>
        <taxon>Pseudobdellovibrionaceae</taxon>
        <taxon>Bdellovibrio</taxon>
    </lineage>
</organism>
<comment type="caution">
    <text evidence="1">The sequence shown here is derived from an EMBL/GenBank/DDBJ whole genome shotgun (WGS) entry which is preliminary data.</text>
</comment>
<dbReference type="EMBL" id="LUKE01000001">
    <property type="protein sequence ID" value="KYG66484.1"/>
    <property type="molecule type" value="Genomic_DNA"/>
</dbReference>
<dbReference type="RefSeq" id="WP_061834048.1">
    <property type="nucleotide sequence ID" value="NZ_LUKE01000001.1"/>
</dbReference>
<evidence type="ECO:0008006" key="3">
    <source>
        <dbReference type="Google" id="ProtNLM"/>
    </source>
</evidence>
<protein>
    <recommendedName>
        <fullName evidence="3">Cysteine dioxygenase</fullName>
    </recommendedName>
</protein>
<evidence type="ECO:0000313" key="2">
    <source>
        <dbReference type="Proteomes" id="UP000075320"/>
    </source>
</evidence>
<keyword evidence="2" id="KW-1185">Reference proteome</keyword>
<gene>
    <name evidence="1" type="ORF">AZI86_05405</name>
</gene>
<name>A0A150WQ80_BDEBC</name>
<accession>A0A150WQ80</accession>
<sequence>MEKLYKEIESTMSRIESKWQKINYSTDHFPEVVWKETSSLDLSALGEVSNQLKLLDMPGVRFQQQRSTFSDLYVQIFHNGRFMIEILNWWGGHVNVHDHDFSAVQFQLKGDALNVVYDFKAEQETGALRFGSLNVRESEIWKEGGRSIVRPGDVDPHSVFHIGEPTTSLLIRTIATPRYGAQSNYFPTLAAHYYVSNDIQRKKLTALGLLSRKASKEFRMNLEKFLDTQSLSENFFMLIKLGSLLLQEDYSDILQNYADKGSLEKKLVDSVVLNNGIDFFKTKANETSDLNYDEKLAAFAVSASCNLGNLQKVISQLGNTVNPERISSGLKSFLTKLDSGDQAVAEGYLDIFGMAEFANEKV</sequence>